<dbReference type="InterPro" id="IPR043502">
    <property type="entry name" value="DNA/RNA_pol_sf"/>
</dbReference>
<feature type="non-terminal residue" evidence="4">
    <location>
        <position position="1"/>
    </location>
</feature>
<keyword evidence="2" id="KW-0812">Transmembrane</keyword>
<keyword evidence="2" id="KW-0472">Membrane</keyword>
<dbReference type="EMBL" id="CAUYUJ010006078">
    <property type="protein sequence ID" value="CAK0816041.1"/>
    <property type="molecule type" value="Genomic_DNA"/>
</dbReference>
<dbReference type="Pfam" id="PF00078">
    <property type="entry name" value="RVT_1"/>
    <property type="match status" value="1"/>
</dbReference>
<evidence type="ECO:0000259" key="3">
    <source>
        <dbReference type="Pfam" id="PF00078"/>
    </source>
</evidence>
<keyword evidence="5" id="KW-1185">Reference proteome</keyword>
<dbReference type="InterPro" id="IPR000477">
    <property type="entry name" value="RT_dom"/>
</dbReference>
<comment type="caution">
    <text evidence="4">The sequence shown here is derived from an EMBL/GenBank/DDBJ whole genome shotgun (WGS) entry which is preliminary data.</text>
</comment>
<reference evidence="4" key="1">
    <citation type="submission" date="2023-10" db="EMBL/GenBank/DDBJ databases">
        <authorList>
            <person name="Chen Y."/>
            <person name="Shah S."/>
            <person name="Dougan E. K."/>
            <person name="Thang M."/>
            <person name="Chan C."/>
        </authorList>
    </citation>
    <scope>NUCLEOTIDE SEQUENCE [LARGE SCALE GENOMIC DNA]</scope>
</reference>
<name>A0ABN9RAT0_9DINO</name>
<feature type="transmembrane region" description="Helical" evidence="2">
    <location>
        <begin position="533"/>
        <end position="554"/>
    </location>
</feature>
<protein>
    <recommendedName>
        <fullName evidence="3">Reverse transcriptase domain-containing protein</fullName>
    </recommendedName>
</protein>
<feature type="transmembrane region" description="Helical" evidence="2">
    <location>
        <begin position="566"/>
        <end position="585"/>
    </location>
</feature>
<evidence type="ECO:0000256" key="2">
    <source>
        <dbReference type="SAM" id="Phobius"/>
    </source>
</evidence>
<accession>A0ABN9RAT0</accession>
<feature type="region of interest" description="Disordered" evidence="1">
    <location>
        <begin position="1"/>
        <end position="24"/>
    </location>
</feature>
<organism evidence="4 5">
    <name type="scientific">Prorocentrum cordatum</name>
    <dbReference type="NCBI Taxonomy" id="2364126"/>
    <lineage>
        <taxon>Eukaryota</taxon>
        <taxon>Sar</taxon>
        <taxon>Alveolata</taxon>
        <taxon>Dinophyceae</taxon>
        <taxon>Prorocentrales</taxon>
        <taxon>Prorocentraceae</taxon>
        <taxon>Prorocentrum</taxon>
    </lineage>
</organism>
<sequence>RSGRSDPGRSVGTKSKRPKASDGEKLDEVLRALRGFGSQLSAQSYDIGLIKNQVAAQTVRCDQLTVNMTTLTNDIQSKVAQLEGQQSAMFTDLNDRFTTLKSEVHTQITNELRAQEARTAVPISDIDDEQGAEVHAKVQQQIAEIKAQLRTISTAPSVSSSVEAQQDNTCTLVAIGFPRKMLARSLKTIADAIKSQYAPQDVQARITAKCFDMAKKITFHFESASDATNFLTNYSRDGVFRHPDPLAPQNMLNIKLKRDQDIKGRQLFLSMGKVRALVSNLLAPRGIEVGSNGLGGLVYALKSENEPIEIAQIQVSGDDLAISVELDAAGLREFGLETQVIALRPGFFNDTFLTSLNFTKSRTLAIIRDLDIRCGVLGKLKAKMASDHIPIFINIEPFRPQDGPKNIPKWISKHPEFQRFLEAAIADMSTELGPWERLEQLKELMFASAAHVREFVKHEVANTLELKQYWALQALRDVKILAGAMSCSLAANTSSLISPEQKCVAGRDMLTNVVEAEGWGLEQHVLDRKNSCLFLTDFCAAFPSLAIPWMLHVLVTMKVCPYVCKFFSLLYMSNIAIICLGGRIHGEFIMSSGVKQGCPSSMLLFVLAADPLLRWVRFKASAHIDRTFAYADDFCFGLRDVFRSLGPLLALLTRLEKIAGLRLNFKKCQILVVGSLDVNLLRDSVRLLVGEFKKIQ</sequence>
<keyword evidence="2" id="KW-1133">Transmembrane helix</keyword>
<feature type="domain" description="Reverse transcriptase" evidence="3">
    <location>
        <begin position="511"/>
        <end position="671"/>
    </location>
</feature>
<gene>
    <name evidence="4" type="ORF">PCOR1329_LOCUS19123</name>
</gene>
<evidence type="ECO:0000256" key="1">
    <source>
        <dbReference type="SAM" id="MobiDB-lite"/>
    </source>
</evidence>
<dbReference type="Proteomes" id="UP001189429">
    <property type="component" value="Unassembled WGS sequence"/>
</dbReference>
<dbReference type="SUPFAM" id="SSF56672">
    <property type="entry name" value="DNA/RNA polymerases"/>
    <property type="match status" value="1"/>
</dbReference>
<evidence type="ECO:0000313" key="5">
    <source>
        <dbReference type="Proteomes" id="UP001189429"/>
    </source>
</evidence>
<feature type="non-terminal residue" evidence="4">
    <location>
        <position position="696"/>
    </location>
</feature>
<dbReference type="PANTHER" id="PTHR31635">
    <property type="entry name" value="REVERSE TRANSCRIPTASE DOMAIN-CONTAINING PROTEIN-RELATED"/>
    <property type="match status" value="1"/>
</dbReference>
<dbReference type="PANTHER" id="PTHR31635:SF196">
    <property type="entry name" value="REVERSE TRANSCRIPTASE DOMAIN-CONTAINING PROTEIN-RELATED"/>
    <property type="match status" value="1"/>
</dbReference>
<evidence type="ECO:0000313" key="4">
    <source>
        <dbReference type="EMBL" id="CAK0816041.1"/>
    </source>
</evidence>
<proteinExistence type="predicted"/>